<dbReference type="EC" id="2.3.2.27" evidence="3"/>
<evidence type="ECO:0000256" key="6">
    <source>
        <dbReference type="ARBA" id="ARBA00022723"/>
    </source>
</evidence>
<dbReference type="PANTHER" id="PTHR45977:SF4">
    <property type="entry name" value="RING-TYPE DOMAIN-CONTAINING PROTEIN"/>
    <property type="match status" value="1"/>
</dbReference>
<proteinExistence type="predicted"/>
<keyword evidence="5 14" id="KW-0812">Transmembrane</keyword>
<evidence type="ECO:0000256" key="1">
    <source>
        <dbReference type="ARBA" id="ARBA00000900"/>
    </source>
</evidence>
<dbReference type="GO" id="GO:0061630">
    <property type="term" value="F:ubiquitin protein ligase activity"/>
    <property type="evidence" value="ECO:0007669"/>
    <property type="project" value="UniProtKB-EC"/>
</dbReference>
<evidence type="ECO:0000256" key="3">
    <source>
        <dbReference type="ARBA" id="ARBA00012483"/>
    </source>
</evidence>
<keyword evidence="11 14" id="KW-0472">Membrane</keyword>
<comment type="subcellular location">
    <subcellularLocation>
        <location evidence="2">Membrane</location>
        <topology evidence="2">Multi-pass membrane protein</topology>
    </subcellularLocation>
</comment>
<evidence type="ECO:0000256" key="5">
    <source>
        <dbReference type="ARBA" id="ARBA00022692"/>
    </source>
</evidence>
<feature type="domain" description="RING-type" evidence="15">
    <location>
        <begin position="318"/>
        <end position="359"/>
    </location>
</feature>
<evidence type="ECO:0000256" key="10">
    <source>
        <dbReference type="ARBA" id="ARBA00022989"/>
    </source>
</evidence>
<dbReference type="Gene3D" id="3.30.40.10">
    <property type="entry name" value="Zinc/RING finger domain, C3HC4 (zinc finger)"/>
    <property type="match status" value="1"/>
</dbReference>
<dbReference type="AlphaFoldDB" id="A0A7J7IDA9"/>
<feature type="transmembrane region" description="Helical" evidence="14">
    <location>
        <begin position="104"/>
        <end position="123"/>
    </location>
</feature>
<feature type="transmembrane region" description="Helical" evidence="14">
    <location>
        <begin position="79"/>
        <end position="98"/>
    </location>
</feature>
<evidence type="ECO:0000256" key="9">
    <source>
        <dbReference type="ARBA" id="ARBA00022833"/>
    </source>
</evidence>
<feature type="region of interest" description="Disordered" evidence="13">
    <location>
        <begin position="242"/>
        <end position="272"/>
    </location>
</feature>
<dbReference type="InterPro" id="IPR013083">
    <property type="entry name" value="Znf_RING/FYVE/PHD"/>
</dbReference>
<evidence type="ECO:0000256" key="8">
    <source>
        <dbReference type="ARBA" id="ARBA00022786"/>
    </source>
</evidence>
<accession>A0A7J7IDA9</accession>
<keyword evidence="8" id="KW-0833">Ubl conjugation pathway</keyword>
<evidence type="ECO:0000256" key="12">
    <source>
        <dbReference type="PROSITE-ProRule" id="PRU00175"/>
    </source>
</evidence>
<keyword evidence="9" id="KW-0862">Zinc</keyword>
<comment type="catalytic activity">
    <reaction evidence="1">
        <text>S-ubiquitinyl-[E2 ubiquitin-conjugating enzyme]-L-cysteine + [acceptor protein]-L-lysine = [E2 ubiquitin-conjugating enzyme]-L-cysteine + N(6)-ubiquitinyl-[acceptor protein]-L-lysine.</text>
        <dbReference type="EC" id="2.3.2.27"/>
    </reaction>
</comment>
<evidence type="ECO:0000256" key="13">
    <source>
        <dbReference type="SAM" id="MobiDB-lite"/>
    </source>
</evidence>
<evidence type="ECO:0000256" key="2">
    <source>
        <dbReference type="ARBA" id="ARBA00004141"/>
    </source>
</evidence>
<dbReference type="GO" id="GO:0006511">
    <property type="term" value="P:ubiquitin-dependent protein catabolic process"/>
    <property type="evidence" value="ECO:0007669"/>
    <property type="project" value="TreeGrafter"/>
</dbReference>
<evidence type="ECO:0000256" key="14">
    <source>
        <dbReference type="SAM" id="Phobius"/>
    </source>
</evidence>
<protein>
    <recommendedName>
        <fullName evidence="3">RING-type E3 ubiquitin transferase</fullName>
        <ecNumber evidence="3">2.3.2.27</ecNumber>
    </recommendedName>
</protein>
<evidence type="ECO:0000256" key="11">
    <source>
        <dbReference type="ARBA" id="ARBA00023136"/>
    </source>
</evidence>
<keyword evidence="4" id="KW-0808">Transferase</keyword>
<dbReference type="PROSITE" id="PS50089">
    <property type="entry name" value="ZF_RING_2"/>
    <property type="match status" value="1"/>
</dbReference>
<keyword evidence="10 14" id="KW-1133">Transmembrane helix</keyword>
<dbReference type="InterPro" id="IPR001841">
    <property type="entry name" value="Znf_RING"/>
</dbReference>
<keyword evidence="17" id="KW-1185">Reference proteome</keyword>
<comment type="caution">
    <text evidence="16">The sequence shown here is derived from an EMBL/GenBank/DDBJ whole genome shotgun (WGS) entry which is preliminary data.</text>
</comment>
<evidence type="ECO:0000256" key="7">
    <source>
        <dbReference type="ARBA" id="ARBA00022771"/>
    </source>
</evidence>
<dbReference type="OrthoDB" id="8062037at2759"/>
<reference evidence="16 17" key="1">
    <citation type="journal article" date="2020" name="J. Phycol.">
        <title>Comparative genome analysis reveals Cyanidiococcus gen. nov., a new extremophilic red algal genus sister to Cyanidioschyzon (Cyanidioschyzonaceae, Rhodophyta).</title>
        <authorList>
            <person name="Liu S.-L."/>
            <person name="Chiang Y.-R."/>
            <person name="Yoon H.S."/>
            <person name="Fu H.-Y."/>
        </authorList>
    </citation>
    <scope>NUCLEOTIDE SEQUENCE [LARGE SCALE GENOMIC DNA]</scope>
    <source>
        <strain evidence="16 17">THAL066</strain>
    </source>
</reference>
<keyword evidence="6" id="KW-0479">Metal-binding</keyword>
<keyword evidence="7 12" id="KW-0863">Zinc-finger</keyword>
<feature type="compositionally biased region" description="Low complexity" evidence="13">
    <location>
        <begin position="257"/>
        <end position="266"/>
    </location>
</feature>
<dbReference type="SUPFAM" id="SSF57850">
    <property type="entry name" value="RING/U-box"/>
    <property type="match status" value="1"/>
</dbReference>
<evidence type="ECO:0000259" key="15">
    <source>
        <dbReference type="PROSITE" id="PS50089"/>
    </source>
</evidence>
<dbReference type="SMART" id="SM00184">
    <property type="entry name" value="RING"/>
    <property type="match status" value="1"/>
</dbReference>
<dbReference type="CDD" id="cd16454">
    <property type="entry name" value="RING-H2_PA-TM-RING"/>
    <property type="match status" value="1"/>
</dbReference>
<sequence>MEGVVTEGDEWSSSFSQHSAQWERNVQGSSGDRWGVANGGLVEQLRARRTTEPFYGAGRATQRRDDYGLLIDQVRKARLLVSGIFLVLAALSFIPIFLDRDVQLTALLGLIIFLTGVLARFYVGYLGTGDSRWRTGSASRRRTRTARGPVSGWRWRMALEAPPRHLLSPQELRYVQMMQRLSLIDRDFTPQDYELLLELDTGSAAMQQFLHGAPQDAIDLLPCYTYKEWLQHRSIGIVGDFSETKHSHEKESRQGGTESATETAETVQPCSDTGEKASTLAITTADVARRDDCESSLSGNVQDTGTESNVPDEAEAVCVVCLDLFQPDERIRVLPCLHQYHQQCIDPWLRQQARCPVCKSEIL</sequence>
<evidence type="ECO:0000256" key="4">
    <source>
        <dbReference type="ARBA" id="ARBA00022679"/>
    </source>
</evidence>
<gene>
    <name evidence="16" type="ORF">F1559_002431</name>
</gene>
<dbReference type="PANTHER" id="PTHR45977">
    <property type="entry name" value="TARGET OF ERK KINASE MPK-1"/>
    <property type="match status" value="1"/>
</dbReference>
<dbReference type="EMBL" id="VWRR01000016">
    <property type="protein sequence ID" value="KAF6001075.1"/>
    <property type="molecule type" value="Genomic_DNA"/>
</dbReference>
<dbReference type="Pfam" id="PF13639">
    <property type="entry name" value="zf-RING_2"/>
    <property type="match status" value="1"/>
</dbReference>
<dbReference type="GO" id="GO:0016567">
    <property type="term" value="P:protein ubiquitination"/>
    <property type="evidence" value="ECO:0007669"/>
    <property type="project" value="TreeGrafter"/>
</dbReference>
<evidence type="ECO:0000313" key="16">
    <source>
        <dbReference type="EMBL" id="KAF6001075.1"/>
    </source>
</evidence>
<dbReference type="Proteomes" id="UP000530660">
    <property type="component" value="Unassembled WGS sequence"/>
</dbReference>
<evidence type="ECO:0000313" key="17">
    <source>
        <dbReference type="Proteomes" id="UP000530660"/>
    </source>
</evidence>
<organism evidence="16 17">
    <name type="scientific">Cyanidiococcus yangmingshanensis</name>
    <dbReference type="NCBI Taxonomy" id="2690220"/>
    <lineage>
        <taxon>Eukaryota</taxon>
        <taxon>Rhodophyta</taxon>
        <taxon>Bangiophyceae</taxon>
        <taxon>Cyanidiales</taxon>
        <taxon>Cyanidiaceae</taxon>
        <taxon>Cyanidiococcus</taxon>
    </lineage>
</organism>
<dbReference type="GO" id="GO:0008270">
    <property type="term" value="F:zinc ion binding"/>
    <property type="evidence" value="ECO:0007669"/>
    <property type="project" value="UniProtKB-KW"/>
</dbReference>
<dbReference type="GO" id="GO:0016020">
    <property type="term" value="C:membrane"/>
    <property type="evidence" value="ECO:0007669"/>
    <property type="project" value="UniProtKB-SubCell"/>
</dbReference>
<feature type="compositionally biased region" description="Basic and acidic residues" evidence="13">
    <location>
        <begin position="242"/>
        <end position="253"/>
    </location>
</feature>
<name>A0A7J7IDA9_9RHOD</name>